<feature type="compositionally biased region" description="Polar residues" evidence="1">
    <location>
        <begin position="141"/>
        <end position="150"/>
    </location>
</feature>
<feature type="compositionally biased region" description="Low complexity" evidence="1">
    <location>
        <begin position="612"/>
        <end position="623"/>
    </location>
</feature>
<feature type="compositionally biased region" description="Acidic residues" evidence="1">
    <location>
        <begin position="355"/>
        <end position="366"/>
    </location>
</feature>
<protein>
    <submittedName>
        <fullName evidence="2">Uncharacterized protein</fullName>
    </submittedName>
</protein>
<dbReference type="Proteomes" id="UP000245946">
    <property type="component" value="Unassembled WGS sequence"/>
</dbReference>
<feature type="compositionally biased region" description="Acidic residues" evidence="1">
    <location>
        <begin position="248"/>
        <end position="257"/>
    </location>
</feature>
<name>A0A316ZHL8_9BASI</name>
<feature type="region of interest" description="Disordered" evidence="1">
    <location>
        <begin position="350"/>
        <end position="461"/>
    </location>
</feature>
<feature type="region of interest" description="Disordered" evidence="1">
    <location>
        <begin position="690"/>
        <end position="809"/>
    </location>
</feature>
<organism evidence="2 3">
    <name type="scientific">Tilletiopsis washingtonensis</name>
    <dbReference type="NCBI Taxonomy" id="58919"/>
    <lineage>
        <taxon>Eukaryota</taxon>
        <taxon>Fungi</taxon>
        <taxon>Dikarya</taxon>
        <taxon>Basidiomycota</taxon>
        <taxon>Ustilaginomycotina</taxon>
        <taxon>Exobasidiomycetes</taxon>
        <taxon>Entylomatales</taxon>
        <taxon>Entylomatales incertae sedis</taxon>
        <taxon>Tilletiopsis</taxon>
    </lineage>
</organism>
<feature type="compositionally biased region" description="Low complexity" evidence="1">
    <location>
        <begin position="446"/>
        <end position="460"/>
    </location>
</feature>
<feature type="compositionally biased region" description="Low complexity" evidence="1">
    <location>
        <begin position="151"/>
        <end position="170"/>
    </location>
</feature>
<feature type="compositionally biased region" description="Low complexity" evidence="1">
    <location>
        <begin position="29"/>
        <end position="44"/>
    </location>
</feature>
<feature type="compositionally biased region" description="Acidic residues" evidence="1">
    <location>
        <begin position="375"/>
        <end position="384"/>
    </location>
</feature>
<evidence type="ECO:0000313" key="2">
    <source>
        <dbReference type="EMBL" id="PWO01251.1"/>
    </source>
</evidence>
<dbReference type="EMBL" id="KZ819283">
    <property type="protein sequence ID" value="PWO01251.1"/>
    <property type="molecule type" value="Genomic_DNA"/>
</dbReference>
<sequence>MTAEHPRGAAAAAAQAKKRAPVGQLLTEAANGSSSPLSSDASAAPGRRTTARQRKVPSRLLSPSPPPLRSWSGSYASKTKAAAATPTAPQAGRGSSATPTAPGSRSKASSSPRGLKSEQTAAEAAAAEEALGPGKRKRRPSTMTRPPSTITTAPAVSVSTPAPAPGAGATSNERSSSIVRIKVRPSKSVSPLPGSSDPAAPTSAGPSSKVRRVPSSASLRQPALPSLDEVADDSDGGIAASRALLLAEPDDDADDSDAAGPTPERLRAAPSVRSSALARFTRTLSGGAAIEPLDPPPLLSRSGEMRSDGRGHARSRTLDISMFASSSAASGSSIWGAPVMPRLGRMSLPAASVADDSDGDGDDEDDFHQAMLDGGDFDVADDFSDAGRPGWKKSPYATGTTSDEEDTPATTPRSPQSCAELPVELASKASAVEQAKTASPKEKTTQGAGKEAQDGAAAADSVFVHALPPSSRRPHTHAGSLTLSLPFDEADAPAAGDDLAVARGATPLVERKTSKVIESATPASVGASQPSLVGLNLSLQSDAGDDAGLLSPGHALLGLAAPPRNGMSSTHGSPFVHAAVLDRISSPAPLALPPSRANVAETGRESPRQRLSSAAAAATGGASEDALRPSRSTSRRDAESWLAEMRSISPHSSLSARLEEEEDEDVFGPPEAMCLSDLDRVWDRVERARGMTVEEPMRSSTPLRELHDVVDVETPGPSTSDNEVQDALQLHLTPSKDDEQLRSASKRAAPPTPSSTGARKTRKSAAAASPATPPRATRRSLAGGAAVTTSRSSEKTLRRSSGRRRSPSP</sequence>
<feature type="compositionally biased region" description="Low complexity" evidence="1">
    <location>
        <begin position="121"/>
        <end position="130"/>
    </location>
</feature>
<dbReference type="OrthoDB" id="3367010at2759"/>
<gene>
    <name evidence="2" type="ORF">FA09DRAFT_7846</name>
</gene>
<feature type="compositionally biased region" description="Polar residues" evidence="1">
    <location>
        <begin position="93"/>
        <end position="120"/>
    </location>
</feature>
<feature type="region of interest" description="Disordered" evidence="1">
    <location>
        <begin position="587"/>
        <end position="672"/>
    </location>
</feature>
<keyword evidence="3" id="KW-1185">Reference proteome</keyword>
<feature type="region of interest" description="Disordered" evidence="1">
    <location>
        <begin position="1"/>
        <end position="314"/>
    </location>
</feature>
<dbReference type="GeneID" id="37273377"/>
<feature type="compositionally biased region" description="Polar residues" evidence="1">
    <location>
        <begin position="408"/>
        <end position="417"/>
    </location>
</feature>
<reference evidence="2 3" key="1">
    <citation type="journal article" date="2018" name="Mol. Biol. Evol.">
        <title>Broad Genomic Sampling Reveals a Smut Pathogenic Ancestry of the Fungal Clade Ustilaginomycotina.</title>
        <authorList>
            <person name="Kijpornyongpan T."/>
            <person name="Mondo S.J."/>
            <person name="Barry K."/>
            <person name="Sandor L."/>
            <person name="Lee J."/>
            <person name="Lipzen A."/>
            <person name="Pangilinan J."/>
            <person name="LaButti K."/>
            <person name="Hainaut M."/>
            <person name="Henrissat B."/>
            <person name="Grigoriev I.V."/>
            <person name="Spatafora J.W."/>
            <person name="Aime M.C."/>
        </authorList>
    </citation>
    <scope>NUCLEOTIDE SEQUENCE [LARGE SCALE GENOMIC DNA]</scope>
    <source>
        <strain evidence="2 3">MCA 4186</strain>
    </source>
</reference>
<dbReference type="AlphaFoldDB" id="A0A316ZHL8"/>
<evidence type="ECO:0000313" key="3">
    <source>
        <dbReference type="Proteomes" id="UP000245946"/>
    </source>
</evidence>
<feature type="compositionally biased region" description="Basic residues" evidence="1">
    <location>
        <begin position="798"/>
        <end position="809"/>
    </location>
</feature>
<dbReference type="RefSeq" id="XP_025601529.1">
    <property type="nucleotide sequence ID" value="XM_025745833.1"/>
</dbReference>
<feature type="compositionally biased region" description="Low complexity" evidence="1">
    <location>
        <begin position="69"/>
        <end position="91"/>
    </location>
</feature>
<evidence type="ECO:0000256" key="1">
    <source>
        <dbReference type="SAM" id="MobiDB-lite"/>
    </source>
</evidence>
<proteinExistence type="predicted"/>
<accession>A0A316ZHL8</accession>